<feature type="domain" description="Protein kinase" evidence="9">
    <location>
        <begin position="474"/>
        <end position="771"/>
    </location>
</feature>
<keyword evidence="1" id="KW-0723">Serine/threonine-protein kinase</keyword>
<dbReference type="PROSITE" id="PS50011">
    <property type="entry name" value="PROTEIN_KINASE_DOM"/>
    <property type="match status" value="1"/>
</dbReference>
<evidence type="ECO:0000256" key="8">
    <source>
        <dbReference type="SAM" id="Phobius"/>
    </source>
</evidence>
<dbReference type="FunFam" id="3.30.200.20:FF:000039">
    <property type="entry name" value="receptor-like protein kinase FERONIA"/>
    <property type="match status" value="1"/>
</dbReference>
<keyword evidence="8" id="KW-0472">Membrane</keyword>
<keyword evidence="5 6" id="KW-0067">ATP-binding</keyword>
<dbReference type="AlphaFoldDB" id="A0A8X8CFC8"/>
<evidence type="ECO:0000256" key="2">
    <source>
        <dbReference type="ARBA" id="ARBA00022679"/>
    </source>
</evidence>
<feature type="binding site" evidence="6">
    <location>
        <position position="502"/>
    </location>
    <ligand>
        <name>ATP</name>
        <dbReference type="ChEBI" id="CHEBI:30616"/>
    </ligand>
</feature>
<reference evidence="10" key="1">
    <citation type="journal article" date="2020" name="bioRxiv">
        <title>Hybrid origin of Populus tomentosa Carr. identified through genome sequencing and phylogenomic analysis.</title>
        <authorList>
            <person name="An X."/>
            <person name="Gao K."/>
            <person name="Chen Z."/>
            <person name="Li J."/>
            <person name="Yang X."/>
            <person name="Yang X."/>
            <person name="Zhou J."/>
            <person name="Guo T."/>
            <person name="Zhao T."/>
            <person name="Huang S."/>
            <person name="Miao D."/>
            <person name="Khan W.U."/>
            <person name="Rao P."/>
            <person name="Ye M."/>
            <person name="Lei B."/>
            <person name="Liao W."/>
            <person name="Wang J."/>
            <person name="Ji L."/>
            <person name="Li Y."/>
            <person name="Guo B."/>
            <person name="Mustafa N.S."/>
            <person name="Li S."/>
            <person name="Yun Q."/>
            <person name="Keller S.R."/>
            <person name="Mao J."/>
            <person name="Zhang R."/>
            <person name="Strauss S.H."/>
        </authorList>
    </citation>
    <scope>NUCLEOTIDE SEQUENCE</scope>
    <source>
        <strain evidence="10">GM15</strain>
        <tissue evidence="10">Leaf</tissue>
    </source>
</reference>
<name>A0A8X8CFC8_POPTO</name>
<evidence type="ECO:0000256" key="7">
    <source>
        <dbReference type="SAM" id="MobiDB-lite"/>
    </source>
</evidence>
<evidence type="ECO:0000256" key="5">
    <source>
        <dbReference type="ARBA" id="ARBA00022840"/>
    </source>
</evidence>
<feature type="transmembrane region" description="Helical" evidence="8">
    <location>
        <begin position="374"/>
        <end position="397"/>
    </location>
</feature>
<keyword evidence="4" id="KW-0418">Kinase</keyword>
<feature type="compositionally biased region" description="Pro residues" evidence="7">
    <location>
        <begin position="347"/>
        <end position="358"/>
    </location>
</feature>
<dbReference type="CDD" id="cd14066">
    <property type="entry name" value="STKc_IRAK"/>
    <property type="match status" value="1"/>
</dbReference>
<evidence type="ECO:0000256" key="1">
    <source>
        <dbReference type="ARBA" id="ARBA00022527"/>
    </source>
</evidence>
<keyword evidence="8" id="KW-1133">Transmembrane helix</keyword>
<dbReference type="OrthoDB" id="61110at2759"/>
<accession>A0A8X8CFC8</accession>
<dbReference type="SMART" id="SM00220">
    <property type="entry name" value="S_TKc"/>
    <property type="match status" value="1"/>
</dbReference>
<gene>
    <name evidence="10" type="ORF">POTOM_045561</name>
</gene>
<dbReference type="InterPro" id="IPR008271">
    <property type="entry name" value="Ser/Thr_kinase_AS"/>
</dbReference>
<evidence type="ECO:0000313" key="10">
    <source>
        <dbReference type="EMBL" id="KAG6751044.1"/>
    </source>
</evidence>
<proteinExistence type="predicted"/>
<dbReference type="Proteomes" id="UP000886885">
    <property type="component" value="Chromosome 13D"/>
</dbReference>
<organism evidence="10 11">
    <name type="scientific">Populus tomentosa</name>
    <name type="common">Chinese white poplar</name>
    <dbReference type="NCBI Taxonomy" id="118781"/>
    <lineage>
        <taxon>Eukaryota</taxon>
        <taxon>Viridiplantae</taxon>
        <taxon>Streptophyta</taxon>
        <taxon>Embryophyta</taxon>
        <taxon>Tracheophyta</taxon>
        <taxon>Spermatophyta</taxon>
        <taxon>Magnoliopsida</taxon>
        <taxon>eudicotyledons</taxon>
        <taxon>Gunneridae</taxon>
        <taxon>Pentapetalae</taxon>
        <taxon>rosids</taxon>
        <taxon>fabids</taxon>
        <taxon>Malpighiales</taxon>
        <taxon>Salicaceae</taxon>
        <taxon>Saliceae</taxon>
        <taxon>Populus</taxon>
    </lineage>
</organism>
<dbReference type="InterPro" id="IPR001245">
    <property type="entry name" value="Ser-Thr/Tyr_kinase_cat_dom"/>
</dbReference>
<feature type="region of interest" description="Disordered" evidence="7">
    <location>
        <begin position="344"/>
        <end position="365"/>
    </location>
</feature>
<dbReference type="GO" id="GO:0004674">
    <property type="term" value="F:protein serine/threonine kinase activity"/>
    <property type="evidence" value="ECO:0007669"/>
    <property type="project" value="UniProtKB-KW"/>
</dbReference>
<feature type="region of interest" description="Disordered" evidence="7">
    <location>
        <begin position="418"/>
        <end position="439"/>
    </location>
</feature>
<keyword evidence="3 6" id="KW-0547">Nucleotide-binding</keyword>
<keyword evidence="11" id="KW-1185">Reference proteome</keyword>
<evidence type="ECO:0000256" key="6">
    <source>
        <dbReference type="PROSITE-ProRule" id="PRU10141"/>
    </source>
</evidence>
<protein>
    <recommendedName>
        <fullName evidence="9">Protein kinase domain-containing protein</fullName>
    </recommendedName>
</protein>
<keyword evidence="8" id="KW-0812">Transmembrane</keyword>
<evidence type="ECO:0000256" key="3">
    <source>
        <dbReference type="ARBA" id="ARBA00022741"/>
    </source>
</evidence>
<feature type="transmembrane region" description="Helical" evidence="8">
    <location>
        <begin position="17"/>
        <end position="37"/>
    </location>
</feature>
<keyword evidence="2" id="KW-0808">Transferase</keyword>
<dbReference type="PROSITE" id="PS00108">
    <property type="entry name" value="PROTEIN_KINASE_ST"/>
    <property type="match status" value="1"/>
</dbReference>
<evidence type="ECO:0000313" key="11">
    <source>
        <dbReference type="Proteomes" id="UP000886885"/>
    </source>
</evidence>
<dbReference type="GO" id="GO:0005524">
    <property type="term" value="F:ATP binding"/>
    <property type="evidence" value="ECO:0007669"/>
    <property type="project" value="UniProtKB-UniRule"/>
</dbReference>
<sequence>MPQTIFSMACDLFNLHLFSYLIFLSPFIPFVFSLSTVSISEVSNKTLVCALTPARDTKQYSFLNCSSFPVGIQIPSNPRTSFSAIVGGAGFLCGLISLPSSPNNSTLVCWRFSVNGANVSSYKRVYHGLALSQLEAGKSFACGLINVTNRLECWPRRKFNSSSISQGLSSIAVGDDFVCGISESGSITCGGNINNPKGNYCAIATGSRHACAINSHHGMDCWGSMAQKPEGKFISMALGENRGCALRTNETIVCWGQDNFSLPERLKETSFIAIEAKINVFCGVEKSTSSLYCWGNEIFNSNLPVFEKVLPCPRRNDCPDAFLEGSGGSCPQCQNIFQHSKSNSNCTPPPAVPPPTPEPHQGRRRRCNKWTDKIIAFFVVGCGGSLVLLLVIGFFLFKYCKCRGFRIHDSGRLDGAGTGAHVEQGGAPSRPQAPRTEQASPVLEKRLSELASMGNAGHLEEFSFQVLLKATNNFSRDKRIGTGSFGSVYQGTLDDGCEVAIKRAEISNTCSYSVGKRRQEDRDVAFINELESLSRLHHKNLVSLLGFCEDSNELLLVYEYMHHGTLHDHLHKLEISPLMSWTARIKVALDAARGVEYLHRYAVPPVIHRDIKSSNILLDSTWTAKVSDFGLSLMGPEDEKSHLSLLAAGTVGYMDPEYYILQQLSTKSDVYSFGVVLMEILSGYKAIHKNENGEHKNVVDLVVPYIVQEEIHRVLDSRVPPPTPFEIEAVILTGYLAADCVTLAGRDRPSMTDVVSILDRALAACLPHPSSLSRSTTGSSI</sequence>
<comment type="caution">
    <text evidence="10">The sequence shown here is derived from an EMBL/GenBank/DDBJ whole genome shotgun (WGS) entry which is preliminary data.</text>
</comment>
<dbReference type="PROSITE" id="PS00107">
    <property type="entry name" value="PROTEIN_KINASE_ATP"/>
    <property type="match status" value="1"/>
</dbReference>
<evidence type="ECO:0000259" key="9">
    <source>
        <dbReference type="PROSITE" id="PS50011"/>
    </source>
</evidence>
<dbReference type="PANTHER" id="PTHR46146">
    <property type="entry name" value="SERINE/THREONINE-PROTEIN KINASE-LIKE PROTEIN CCR4"/>
    <property type="match status" value="1"/>
</dbReference>
<dbReference type="Pfam" id="PF07714">
    <property type="entry name" value="PK_Tyr_Ser-Thr"/>
    <property type="match status" value="1"/>
</dbReference>
<evidence type="ECO:0000256" key="4">
    <source>
        <dbReference type="ARBA" id="ARBA00022777"/>
    </source>
</evidence>
<dbReference type="PANTHER" id="PTHR46146:SF4">
    <property type="entry name" value="SERINE_THREONINE-PROTEIN KINASE-LIKE PROTEIN CCR4"/>
    <property type="match status" value="1"/>
</dbReference>
<dbReference type="EMBL" id="JAAWWB010000026">
    <property type="protein sequence ID" value="KAG6751044.1"/>
    <property type="molecule type" value="Genomic_DNA"/>
</dbReference>
<dbReference type="InterPro" id="IPR000719">
    <property type="entry name" value="Prot_kinase_dom"/>
</dbReference>
<dbReference type="InterPro" id="IPR017441">
    <property type="entry name" value="Protein_kinase_ATP_BS"/>
</dbReference>